<protein>
    <submittedName>
        <fullName evidence="1">Uncharacterized protein</fullName>
    </submittedName>
</protein>
<feature type="non-terminal residue" evidence="1">
    <location>
        <position position="1"/>
    </location>
</feature>
<organism evidence="1 2">
    <name type="scientific">Giardia intestinalis</name>
    <name type="common">Giardia lamblia</name>
    <dbReference type="NCBI Taxonomy" id="5741"/>
    <lineage>
        <taxon>Eukaryota</taxon>
        <taxon>Metamonada</taxon>
        <taxon>Diplomonadida</taxon>
        <taxon>Hexamitidae</taxon>
        <taxon>Giardiinae</taxon>
        <taxon>Giardia</taxon>
    </lineage>
</organism>
<dbReference type="Proteomes" id="UP000018320">
    <property type="component" value="Unassembled WGS sequence"/>
</dbReference>
<proteinExistence type="predicted"/>
<gene>
    <name evidence="1" type="ORF">DHA2_152345</name>
</gene>
<dbReference type="VEuPathDB" id="GiardiaDB:GL50803_0010125"/>
<reference evidence="1 2" key="2">
    <citation type="journal article" date="2013" name="Genome Biol. Evol.">
        <title>Genome sequencing of Giardia lamblia genotypes A2 and B isolates (DH and GS) and comparative analysis with the genomes of genotypes A1 and E (WB and Pig).</title>
        <authorList>
            <person name="Adam R.D."/>
            <person name="Dahlstrom E.W."/>
            <person name="Martens C.A."/>
            <person name="Bruno D.P."/>
            <person name="Barbian K.D."/>
            <person name="Ricklefs S.M."/>
            <person name="Hernandez M.M."/>
            <person name="Narla N.P."/>
            <person name="Patel R.B."/>
            <person name="Porcella S.F."/>
            <person name="Nash T.E."/>
        </authorList>
    </citation>
    <scope>NUCLEOTIDE SEQUENCE [LARGE SCALE GENOMIC DNA]</scope>
    <source>
        <strain evidence="1 2">DH</strain>
    </source>
</reference>
<evidence type="ECO:0000313" key="2">
    <source>
        <dbReference type="Proteomes" id="UP000018320"/>
    </source>
</evidence>
<dbReference type="AlphaFoldDB" id="V6TJZ8"/>
<evidence type="ECO:0000313" key="1">
    <source>
        <dbReference type="EMBL" id="ESU38984.1"/>
    </source>
</evidence>
<comment type="caution">
    <text evidence="1">The sequence shown here is derived from an EMBL/GenBank/DDBJ whole genome shotgun (WGS) entry which is preliminary data.</text>
</comment>
<sequence length="259" mass="28459">VEEEEASLDPPGVPVALRGAFRGSPIFWPVGSAIVWHRWASAISGLAVSHSSLASREQLISMQSRVALVLVLHNEDRIRHGLQMLIPRSLRCSLVFSWMVLPVCLYLRVVVRAHGCRLDHSYIDGLAGVWKEEARLWFALPCSTHPSARGSQCTSSSTLCGHPTRDRVEVSPFAVCLAQLKCGLVHPRTARHTWSYGPVHRQAVSLSARLLEDVKRSRSLYGRHPASGPSHHHSPVRAGSVRLCQPSTPGLPSLVEGFT</sequence>
<reference evidence="2" key="1">
    <citation type="submission" date="2012-02" db="EMBL/GenBank/DDBJ databases">
        <title>Genome sequencing of Giardia lamblia Genotypes A2 and B isolates (DH and GS) and comparative analysis with the genomes of Genotypes A1 and E (WB and Pig).</title>
        <authorList>
            <person name="Adam R."/>
            <person name="Dahlstrom E."/>
            <person name="Martens C."/>
            <person name="Bruno D."/>
            <person name="Barbian K."/>
            <person name="Porcella S.F."/>
            <person name="Nash T."/>
        </authorList>
    </citation>
    <scope>NUCLEOTIDE SEQUENCE</scope>
    <source>
        <strain evidence="2">DH</strain>
    </source>
</reference>
<dbReference type="VEuPathDB" id="GiardiaDB:DHA2_152345"/>
<accession>V6TJZ8</accession>
<name>V6TJZ8_GIAIN</name>
<dbReference type="EMBL" id="AHGT01000007">
    <property type="protein sequence ID" value="ESU38984.1"/>
    <property type="molecule type" value="Genomic_DNA"/>
</dbReference>